<keyword evidence="7" id="KW-1185">Reference proteome</keyword>
<dbReference type="GO" id="GO:0006979">
    <property type="term" value="P:response to oxidative stress"/>
    <property type="evidence" value="ECO:0007669"/>
    <property type="project" value="InterPro"/>
</dbReference>
<evidence type="ECO:0000313" key="6">
    <source>
        <dbReference type="EMBL" id="EJU01026.1"/>
    </source>
</evidence>
<keyword evidence="5" id="KW-0349">Heme</keyword>
<dbReference type="Pfam" id="PF03098">
    <property type="entry name" value="An_peroxidase"/>
    <property type="match status" value="1"/>
</dbReference>
<evidence type="ECO:0000256" key="3">
    <source>
        <dbReference type="ARBA" id="ARBA00023002"/>
    </source>
</evidence>
<dbReference type="GO" id="GO:0046872">
    <property type="term" value="F:metal ion binding"/>
    <property type="evidence" value="ECO:0007669"/>
    <property type="project" value="UniProtKB-KW"/>
</dbReference>
<keyword evidence="4 5" id="KW-0408">Iron</keyword>
<dbReference type="OrthoDB" id="823504at2759"/>
<keyword evidence="2" id="KW-0223">Dioxygenase</keyword>
<dbReference type="SUPFAM" id="SSF48113">
    <property type="entry name" value="Heme-dependent peroxidases"/>
    <property type="match status" value="1"/>
</dbReference>
<dbReference type="GO" id="GO:0006631">
    <property type="term" value="P:fatty acid metabolic process"/>
    <property type="evidence" value="ECO:0007669"/>
    <property type="project" value="UniProtKB-ARBA"/>
</dbReference>
<dbReference type="GeneID" id="63682528"/>
<dbReference type="EMBL" id="JH795865">
    <property type="protein sequence ID" value="EJU01026.1"/>
    <property type="molecule type" value="Genomic_DNA"/>
</dbReference>
<dbReference type="PANTHER" id="PTHR11903">
    <property type="entry name" value="PROSTAGLANDIN G/H SYNTHASE"/>
    <property type="match status" value="1"/>
</dbReference>
<dbReference type="Gene3D" id="1.10.640.10">
    <property type="entry name" value="Haem peroxidase domain superfamily, animal type"/>
    <property type="match status" value="1"/>
</dbReference>
<dbReference type="AlphaFoldDB" id="M5FTP7"/>
<evidence type="ECO:0000256" key="1">
    <source>
        <dbReference type="ARBA" id="ARBA00022723"/>
    </source>
</evidence>
<organism evidence="6 7">
    <name type="scientific">Dacryopinax primogenitus (strain DJM 731)</name>
    <name type="common">Brown rot fungus</name>
    <dbReference type="NCBI Taxonomy" id="1858805"/>
    <lineage>
        <taxon>Eukaryota</taxon>
        <taxon>Fungi</taxon>
        <taxon>Dikarya</taxon>
        <taxon>Basidiomycota</taxon>
        <taxon>Agaricomycotina</taxon>
        <taxon>Dacrymycetes</taxon>
        <taxon>Dacrymycetales</taxon>
        <taxon>Dacrymycetaceae</taxon>
        <taxon>Dacryopinax</taxon>
    </lineage>
</organism>
<evidence type="ECO:0000313" key="7">
    <source>
        <dbReference type="Proteomes" id="UP000030653"/>
    </source>
</evidence>
<dbReference type="PANTHER" id="PTHR11903:SF37">
    <property type="entry name" value="PSI-PRODUCING OXYGENASE A"/>
    <property type="match status" value="1"/>
</dbReference>
<dbReference type="GO" id="GO:0004601">
    <property type="term" value="F:peroxidase activity"/>
    <property type="evidence" value="ECO:0007669"/>
    <property type="project" value="InterPro"/>
</dbReference>
<dbReference type="GO" id="GO:0020037">
    <property type="term" value="F:heme binding"/>
    <property type="evidence" value="ECO:0007669"/>
    <property type="project" value="InterPro"/>
</dbReference>
<sequence length="1034" mass="113620">MFGILNALSRASNSISASLAPVDTEGGSLKPPPGILAKTITEIEGLVKTSTAIGPSDVPAILDAVQNLNGPGIDDRLFLLEKLLTLMARMPADSAINQRIQSFFIDTLYKDLPHPPSAYLAPFPQITPDPYPKRSYHYRSTNGDNYSPAFPLLGRAGLPYSRSVPSASQVPPSSLPDPGLVFDLLLARPAGKFNAHPGGLSSLFFGMANLVIHSIFDTNRTDWNINDTSSYIDLSPLYGNGVSKMKAPPEALRRFDGTGRLHEDVFGDARLLFMPPTTAVLLVLLCRNHNYIAEKILSINENGNFQNPPPQDEVAKRAQDDEIFERTRLVNCGFFARVVLYDYVGGILGMTRDGSSFRLNLDEQIRRSDHEIAPVGQGNQISAEFNILYRWHASTSAPDEQWLDYTFKNLLQGKPFNEVTVDDFTKAATQAMRPNDPDPKKWEFGGLKRDPVTLRFDDAALAQILKDATEAPAHAFGARQIPQALRVVEMMTILQGRTWGVCTLNEFRSFFGLKPYTNFQEWNPDPAIYKAAEALYGNIDRLELHVGLQAEESKAPMPGAGLCPSYTISRAILADAVVLCRADPYLSTEFTPYNCTAWGYQDCILNPNDGSYGGALTKLMLRNLPGQYKTDDAYVHFPFLVPKDVRKNMELRKDPAVNKYDWKKPLTPSVVPPGTGIKTLKLIALSAQSQRIMNLVGKVKINRALINQQLSAYLSRPKTDDVFAEITKSLIDDKSVVQPGFNSKQVDIVQAVINLVPVHFVANHILGLPLKTTANPNGVCRPEELCAMFANAADYVLYDQDAPDEWYMREQAVGCANTVRREVSANLERLAHGLWSITGLVDTITDIICFKTNHSDVFLSTLLAAGKKEGMTIPEITASLLAVIIPSVPQFSAVVTQLVDFWLSKDQASKKTDLAQMAAAGPGMNPQIATYAKAAINSIPTLTPADAGAINGSVSASSPLNCVEGLMSEKTFDRLAPLILRSIFGLHNIRRAPGQSGVLPMFTQTILDQPQTFFINNESGLSPWPTRLMIQYDA</sequence>
<dbReference type="InterPro" id="IPR010255">
    <property type="entry name" value="Haem_peroxidase_sf"/>
</dbReference>
<reference evidence="6 7" key="1">
    <citation type="journal article" date="2012" name="Science">
        <title>The Paleozoic origin of enzymatic lignin decomposition reconstructed from 31 fungal genomes.</title>
        <authorList>
            <person name="Floudas D."/>
            <person name="Binder M."/>
            <person name="Riley R."/>
            <person name="Barry K."/>
            <person name="Blanchette R.A."/>
            <person name="Henrissat B."/>
            <person name="Martinez A.T."/>
            <person name="Otillar R."/>
            <person name="Spatafora J.W."/>
            <person name="Yadav J.S."/>
            <person name="Aerts A."/>
            <person name="Benoit I."/>
            <person name="Boyd A."/>
            <person name="Carlson A."/>
            <person name="Copeland A."/>
            <person name="Coutinho P.M."/>
            <person name="de Vries R.P."/>
            <person name="Ferreira P."/>
            <person name="Findley K."/>
            <person name="Foster B."/>
            <person name="Gaskell J."/>
            <person name="Glotzer D."/>
            <person name="Gorecki P."/>
            <person name="Heitman J."/>
            <person name="Hesse C."/>
            <person name="Hori C."/>
            <person name="Igarashi K."/>
            <person name="Jurgens J.A."/>
            <person name="Kallen N."/>
            <person name="Kersten P."/>
            <person name="Kohler A."/>
            <person name="Kuees U."/>
            <person name="Kumar T.K.A."/>
            <person name="Kuo A."/>
            <person name="LaButti K."/>
            <person name="Larrondo L.F."/>
            <person name="Lindquist E."/>
            <person name="Ling A."/>
            <person name="Lombard V."/>
            <person name="Lucas S."/>
            <person name="Lundell T."/>
            <person name="Martin R."/>
            <person name="McLaughlin D.J."/>
            <person name="Morgenstern I."/>
            <person name="Morin E."/>
            <person name="Murat C."/>
            <person name="Nagy L.G."/>
            <person name="Nolan M."/>
            <person name="Ohm R.A."/>
            <person name="Patyshakuliyeva A."/>
            <person name="Rokas A."/>
            <person name="Ruiz-Duenas F.J."/>
            <person name="Sabat G."/>
            <person name="Salamov A."/>
            <person name="Samejima M."/>
            <person name="Schmutz J."/>
            <person name="Slot J.C."/>
            <person name="St John F."/>
            <person name="Stenlid J."/>
            <person name="Sun H."/>
            <person name="Sun S."/>
            <person name="Syed K."/>
            <person name="Tsang A."/>
            <person name="Wiebenga A."/>
            <person name="Young D."/>
            <person name="Pisabarro A."/>
            <person name="Eastwood D.C."/>
            <person name="Martin F."/>
            <person name="Cullen D."/>
            <person name="Grigoriev I.V."/>
            <person name="Hibbett D.S."/>
        </authorList>
    </citation>
    <scope>NUCLEOTIDE SEQUENCE [LARGE SCALE GENOMIC DNA]</scope>
    <source>
        <strain evidence="6 7">DJM-731 SS1</strain>
    </source>
</reference>
<dbReference type="PROSITE" id="PS50292">
    <property type="entry name" value="PEROXIDASE_3"/>
    <property type="match status" value="1"/>
</dbReference>
<dbReference type="STRING" id="1858805.M5FTP7"/>
<keyword evidence="1 5" id="KW-0479">Metal-binding</keyword>
<dbReference type="Proteomes" id="UP000030653">
    <property type="component" value="Unassembled WGS sequence"/>
</dbReference>
<evidence type="ECO:0000256" key="2">
    <source>
        <dbReference type="ARBA" id="ARBA00022964"/>
    </source>
</evidence>
<gene>
    <name evidence="6" type="primary">LDO1</name>
    <name evidence="6" type="ORF">DACRYDRAFT_100565</name>
</gene>
<accession>M5FTP7</accession>
<dbReference type="OMA" id="EFNMIYR"/>
<name>M5FTP7_DACPD</name>
<dbReference type="GO" id="GO:0051213">
    <property type="term" value="F:dioxygenase activity"/>
    <property type="evidence" value="ECO:0007669"/>
    <property type="project" value="UniProtKB-KW"/>
</dbReference>
<proteinExistence type="predicted"/>
<protein>
    <submittedName>
        <fullName evidence="6">Linoleate diol synthase</fullName>
    </submittedName>
</protein>
<keyword evidence="3" id="KW-0560">Oxidoreductase</keyword>
<dbReference type="HOGENOM" id="CLU_002329_0_0_1"/>
<evidence type="ECO:0000256" key="5">
    <source>
        <dbReference type="PIRSR" id="PIRSR619791-2"/>
    </source>
</evidence>
<dbReference type="InterPro" id="IPR050783">
    <property type="entry name" value="Oxylipin_biosynth_metab"/>
</dbReference>
<feature type="binding site" description="axial binding residue" evidence="5">
    <location>
        <position position="392"/>
    </location>
    <ligand>
        <name>heme b</name>
        <dbReference type="ChEBI" id="CHEBI:60344"/>
    </ligand>
    <ligandPart>
        <name>Fe</name>
        <dbReference type="ChEBI" id="CHEBI:18248"/>
    </ligandPart>
</feature>
<dbReference type="InterPro" id="IPR019791">
    <property type="entry name" value="Haem_peroxidase_animal"/>
</dbReference>
<dbReference type="RefSeq" id="XP_040627923.1">
    <property type="nucleotide sequence ID" value="XM_040767466.1"/>
</dbReference>
<dbReference type="InterPro" id="IPR037120">
    <property type="entry name" value="Haem_peroxidase_sf_animal"/>
</dbReference>
<evidence type="ECO:0000256" key="4">
    <source>
        <dbReference type="ARBA" id="ARBA00023004"/>
    </source>
</evidence>